<proteinExistence type="inferred from homology"/>
<sequence length="151" mass="17483">MLLKKKDLTKEHQNQMSVMCLLPQYGAEWSGKLLYNVGYIEFFNSHLSENMNQMELSLFRARMDTKRQLNILLGKIVNHMTGGEFLLSKEGVYYEYYWWILALIEIVNLDKKCNAFEADCLLREESTIRPIDGANGGEVEQSHCEGPPEDL</sequence>
<evidence type="ECO:0000313" key="4">
    <source>
        <dbReference type="Proteomes" id="UP001152523"/>
    </source>
</evidence>
<gene>
    <name evidence="3" type="ORF">CEPIT_LOCUS28268</name>
</gene>
<name>A0AAV0EVT1_9ASTE</name>
<dbReference type="Gene3D" id="1.20.1250.20">
    <property type="entry name" value="MFS general substrate transporter like domains"/>
    <property type="match status" value="1"/>
</dbReference>
<dbReference type="InterPro" id="IPR036259">
    <property type="entry name" value="MFS_trans_sf"/>
</dbReference>
<evidence type="ECO:0000256" key="2">
    <source>
        <dbReference type="SAM" id="MobiDB-lite"/>
    </source>
</evidence>
<protein>
    <submittedName>
        <fullName evidence="3">Uncharacterized protein</fullName>
    </submittedName>
</protein>
<dbReference type="Proteomes" id="UP001152523">
    <property type="component" value="Unassembled WGS sequence"/>
</dbReference>
<evidence type="ECO:0000313" key="3">
    <source>
        <dbReference type="EMBL" id="CAH9127377.1"/>
    </source>
</evidence>
<comment type="similarity">
    <text evidence="1">Belongs to the major facilitator superfamily. Phosphate:H(+) symporter (TC 2.A.1.9) family.</text>
</comment>
<keyword evidence="4" id="KW-1185">Reference proteome</keyword>
<feature type="region of interest" description="Disordered" evidence="2">
    <location>
        <begin position="132"/>
        <end position="151"/>
    </location>
</feature>
<organism evidence="3 4">
    <name type="scientific">Cuscuta epithymum</name>
    <dbReference type="NCBI Taxonomy" id="186058"/>
    <lineage>
        <taxon>Eukaryota</taxon>
        <taxon>Viridiplantae</taxon>
        <taxon>Streptophyta</taxon>
        <taxon>Embryophyta</taxon>
        <taxon>Tracheophyta</taxon>
        <taxon>Spermatophyta</taxon>
        <taxon>Magnoliopsida</taxon>
        <taxon>eudicotyledons</taxon>
        <taxon>Gunneridae</taxon>
        <taxon>Pentapetalae</taxon>
        <taxon>asterids</taxon>
        <taxon>lamiids</taxon>
        <taxon>Solanales</taxon>
        <taxon>Convolvulaceae</taxon>
        <taxon>Cuscuteae</taxon>
        <taxon>Cuscuta</taxon>
        <taxon>Cuscuta subgen. Cuscuta</taxon>
    </lineage>
</organism>
<accession>A0AAV0EVT1</accession>
<dbReference type="AlphaFoldDB" id="A0AAV0EVT1"/>
<evidence type="ECO:0000256" key="1">
    <source>
        <dbReference type="ARBA" id="ARBA00044504"/>
    </source>
</evidence>
<comment type="caution">
    <text evidence="3">The sequence shown here is derived from an EMBL/GenBank/DDBJ whole genome shotgun (WGS) entry which is preliminary data.</text>
</comment>
<dbReference type="EMBL" id="CAMAPF010000947">
    <property type="protein sequence ID" value="CAH9127377.1"/>
    <property type="molecule type" value="Genomic_DNA"/>
</dbReference>
<reference evidence="3" key="1">
    <citation type="submission" date="2022-07" db="EMBL/GenBank/DDBJ databases">
        <authorList>
            <person name="Macas J."/>
            <person name="Novak P."/>
            <person name="Neumann P."/>
        </authorList>
    </citation>
    <scope>NUCLEOTIDE SEQUENCE</scope>
</reference>